<dbReference type="AlphaFoldDB" id="A0A5M8NU19"/>
<dbReference type="InterPro" id="IPR011990">
    <property type="entry name" value="TPR-like_helical_dom_sf"/>
</dbReference>
<feature type="domain" description="SusD-like N-terminal" evidence="7">
    <location>
        <begin position="104"/>
        <end position="225"/>
    </location>
</feature>
<dbReference type="Gene3D" id="1.25.40.390">
    <property type="match status" value="1"/>
</dbReference>
<keyword evidence="5" id="KW-0998">Cell outer membrane</keyword>
<keyword evidence="4" id="KW-0472">Membrane</keyword>
<dbReference type="InterPro" id="IPR012944">
    <property type="entry name" value="SusD_RagB_dom"/>
</dbReference>
<name>A0A5M8NU19_9BACT</name>
<dbReference type="Proteomes" id="UP000324575">
    <property type="component" value="Unassembled WGS sequence"/>
</dbReference>
<evidence type="ECO:0000256" key="5">
    <source>
        <dbReference type="ARBA" id="ARBA00023237"/>
    </source>
</evidence>
<evidence type="ECO:0000256" key="2">
    <source>
        <dbReference type="ARBA" id="ARBA00006275"/>
    </source>
</evidence>
<comment type="caution">
    <text evidence="8">The sequence shown here is derived from an EMBL/GenBank/DDBJ whole genome shotgun (WGS) entry which is preliminary data.</text>
</comment>
<gene>
    <name evidence="8" type="ORF">EZS26_003285</name>
</gene>
<organism evidence="8 9">
    <name type="scientific">Candidatus Ordinivivax streblomastigis</name>
    <dbReference type="NCBI Taxonomy" id="2540710"/>
    <lineage>
        <taxon>Bacteria</taxon>
        <taxon>Pseudomonadati</taxon>
        <taxon>Bacteroidota</taxon>
        <taxon>Bacteroidia</taxon>
        <taxon>Bacteroidales</taxon>
        <taxon>Candidatus Ordinivivax</taxon>
    </lineage>
</organism>
<dbReference type="PROSITE" id="PS51257">
    <property type="entry name" value="PROKAR_LIPOPROTEIN"/>
    <property type="match status" value="1"/>
</dbReference>
<accession>A0A5M8NU19</accession>
<keyword evidence="3" id="KW-0732">Signal</keyword>
<comment type="subcellular location">
    <subcellularLocation>
        <location evidence="1">Cell outer membrane</location>
    </subcellularLocation>
</comment>
<dbReference type="Pfam" id="PF07980">
    <property type="entry name" value="SusD_RagB"/>
    <property type="match status" value="1"/>
</dbReference>
<dbReference type="GO" id="GO:0009279">
    <property type="term" value="C:cell outer membrane"/>
    <property type="evidence" value="ECO:0007669"/>
    <property type="project" value="UniProtKB-SubCell"/>
</dbReference>
<evidence type="ECO:0000313" key="8">
    <source>
        <dbReference type="EMBL" id="KAA6300561.1"/>
    </source>
</evidence>
<dbReference type="CDD" id="cd08977">
    <property type="entry name" value="SusD"/>
    <property type="match status" value="1"/>
</dbReference>
<evidence type="ECO:0000256" key="1">
    <source>
        <dbReference type="ARBA" id="ARBA00004442"/>
    </source>
</evidence>
<evidence type="ECO:0000259" key="6">
    <source>
        <dbReference type="Pfam" id="PF07980"/>
    </source>
</evidence>
<evidence type="ECO:0000313" key="9">
    <source>
        <dbReference type="Proteomes" id="UP000324575"/>
    </source>
</evidence>
<proteinExistence type="inferred from homology"/>
<dbReference type="SUPFAM" id="SSF48452">
    <property type="entry name" value="TPR-like"/>
    <property type="match status" value="1"/>
</dbReference>
<feature type="domain" description="RagB/SusD" evidence="6">
    <location>
        <begin position="346"/>
        <end position="526"/>
    </location>
</feature>
<sequence length="543" mass="60397">MKISSKYSKSGIIKQIKSLSFVLMTFGLFACNDLDLVPVSQLTGSNFPLTDNDAIAAINGIYTANSNFSSSSSYVTELPADATQCGEEVTSGSGASIGVFQHDESNPTVETVWTVLYNGITNANAAIDNIAVSSVSEPLKTRLINEAKFLRALYYFYLVQLWGEVPLVLHPEQGVGATRAPLNDVYQQIVTDLTDATELPASFSGADYGRATKGAAYALLAKVNLVWAQVGDSEPKAKYAAAVAAADNVTGYVLEEEFLDNWNTSKRNSGKEKIFTANHVNGQYPEGGRNHLAHCSFASGFSQVTPHLIISDISFYNRFDDQDQRKKGSYAKQLVQPDGQVFTFLTPRFRKYIDTINISTTNLTLDIDRTILRYADVLLIKAEALNELNDGPTSEAYAAINQVRRRAYRQSLNQLSAYDLSGLNHHTFQDAVREERFKEFVYEQQRYFDLVRWRILVKSVKDIKTDVLAEVFDSDGNQLFEDDDSPKVQVRTTMSKSNVALKHYRFAIPKSQRDINPEGLWQNWGWDGADPAKTGTNPYAGFE</sequence>
<dbReference type="Pfam" id="PF14322">
    <property type="entry name" value="SusD-like_3"/>
    <property type="match status" value="1"/>
</dbReference>
<evidence type="ECO:0000256" key="3">
    <source>
        <dbReference type="ARBA" id="ARBA00022729"/>
    </source>
</evidence>
<dbReference type="EMBL" id="SNRX01000067">
    <property type="protein sequence ID" value="KAA6300561.1"/>
    <property type="molecule type" value="Genomic_DNA"/>
</dbReference>
<protein>
    <submittedName>
        <fullName evidence="8">RagB/SusD family nutrient uptake outer membrane protein</fullName>
    </submittedName>
</protein>
<evidence type="ECO:0000259" key="7">
    <source>
        <dbReference type="Pfam" id="PF14322"/>
    </source>
</evidence>
<dbReference type="InterPro" id="IPR033985">
    <property type="entry name" value="SusD-like_N"/>
</dbReference>
<evidence type="ECO:0000256" key="4">
    <source>
        <dbReference type="ARBA" id="ARBA00023136"/>
    </source>
</evidence>
<comment type="similarity">
    <text evidence="2">Belongs to the SusD family.</text>
</comment>
<reference evidence="8 9" key="1">
    <citation type="submission" date="2019-03" db="EMBL/GenBank/DDBJ databases">
        <title>Single cell metagenomics reveals metabolic interactions within the superorganism composed of flagellate Streblomastix strix and complex community of Bacteroidetes bacteria on its surface.</title>
        <authorList>
            <person name="Treitli S.C."/>
            <person name="Kolisko M."/>
            <person name="Husnik F."/>
            <person name="Keeling P."/>
            <person name="Hampl V."/>
        </authorList>
    </citation>
    <scope>NUCLEOTIDE SEQUENCE [LARGE SCALE GENOMIC DNA]</scope>
    <source>
        <strain evidence="8">St1</strain>
    </source>
</reference>